<gene>
    <name evidence="2" type="ORF">Sjap_002298</name>
</gene>
<comment type="caution">
    <text evidence="2">The sequence shown here is derived from an EMBL/GenBank/DDBJ whole genome shotgun (WGS) entry which is preliminary data.</text>
</comment>
<protein>
    <submittedName>
        <fullName evidence="2">Uncharacterized protein</fullName>
    </submittedName>
</protein>
<name>A0AAP0KN84_9MAGN</name>
<evidence type="ECO:0000256" key="1">
    <source>
        <dbReference type="SAM" id="MobiDB-lite"/>
    </source>
</evidence>
<sequence>MARGKSTVSREDVDGEHNEHQSSEVVVDLLLARPGAARRIYTHCHKLDGTNPSLENRFWHQNVRSKVDVIFELVEFFLRHSRYDNPSPNIGQHQQSSMLSRDDLRPVDSENYHQAYSTTVLQRSFEELFVEFPLQSQWKVKVVELAEDTTITMLLVPMVDRAKFVVLRRVKKEE</sequence>
<reference evidence="2 3" key="1">
    <citation type="submission" date="2024-01" db="EMBL/GenBank/DDBJ databases">
        <title>Genome assemblies of Stephania.</title>
        <authorList>
            <person name="Yang L."/>
        </authorList>
    </citation>
    <scope>NUCLEOTIDE SEQUENCE [LARGE SCALE GENOMIC DNA]</scope>
    <source>
        <strain evidence="2">QJT</strain>
        <tissue evidence="2">Leaf</tissue>
    </source>
</reference>
<dbReference type="EMBL" id="JBBNAE010000001">
    <property type="protein sequence ID" value="KAK9154818.1"/>
    <property type="molecule type" value="Genomic_DNA"/>
</dbReference>
<proteinExistence type="predicted"/>
<keyword evidence="3" id="KW-1185">Reference proteome</keyword>
<evidence type="ECO:0000313" key="2">
    <source>
        <dbReference type="EMBL" id="KAK9154818.1"/>
    </source>
</evidence>
<feature type="compositionally biased region" description="Basic and acidic residues" evidence="1">
    <location>
        <begin position="8"/>
        <end position="21"/>
    </location>
</feature>
<accession>A0AAP0KN84</accession>
<evidence type="ECO:0000313" key="3">
    <source>
        <dbReference type="Proteomes" id="UP001417504"/>
    </source>
</evidence>
<dbReference type="Proteomes" id="UP001417504">
    <property type="component" value="Unassembled WGS sequence"/>
</dbReference>
<dbReference type="AlphaFoldDB" id="A0AAP0KN84"/>
<organism evidence="2 3">
    <name type="scientific">Stephania japonica</name>
    <dbReference type="NCBI Taxonomy" id="461633"/>
    <lineage>
        <taxon>Eukaryota</taxon>
        <taxon>Viridiplantae</taxon>
        <taxon>Streptophyta</taxon>
        <taxon>Embryophyta</taxon>
        <taxon>Tracheophyta</taxon>
        <taxon>Spermatophyta</taxon>
        <taxon>Magnoliopsida</taxon>
        <taxon>Ranunculales</taxon>
        <taxon>Menispermaceae</taxon>
        <taxon>Menispermoideae</taxon>
        <taxon>Cissampelideae</taxon>
        <taxon>Stephania</taxon>
    </lineage>
</organism>
<feature type="region of interest" description="Disordered" evidence="1">
    <location>
        <begin position="1"/>
        <end position="21"/>
    </location>
</feature>